<protein>
    <recommendedName>
        <fullName evidence="3">Vacuolar membrane-associated protein IML1</fullName>
    </recommendedName>
    <alternativeName>
        <fullName evidence="4">Vacuolar membrane-associated protein iml1</fullName>
    </alternativeName>
</protein>
<dbReference type="PROSITE" id="PS50186">
    <property type="entry name" value="DEP"/>
    <property type="match status" value="1"/>
</dbReference>
<dbReference type="SMART" id="SM00049">
    <property type="entry name" value="DEP"/>
    <property type="match status" value="1"/>
</dbReference>
<dbReference type="SUPFAM" id="SSF46785">
    <property type="entry name" value="Winged helix' DNA-binding domain"/>
    <property type="match status" value="1"/>
</dbReference>
<dbReference type="InterPro" id="IPR045838">
    <property type="entry name" value="DEPDC5_CTD"/>
</dbReference>
<dbReference type="EMBL" id="JAUTXT010000005">
    <property type="protein sequence ID" value="KAK3678181.1"/>
    <property type="molecule type" value="Genomic_DNA"/>
</dbReference>
<dbReference type="GO" id="GO:0010508">
    <property type="term" value="P:positive regulation of autophagy"/>
    <property type="evidence" value="ECO:0007669"/>
    <property type="project" value="TreeGrafter"/>
</dbReference>
<dbReference type="InterPro" id="IPR036388">
    <property type="entry name" value="WH-like_DNA-bd_sf"/>
</dbReference>
<proteinExistence type="inferred from homology"/>
<dbReference type="Pfam" id="PF19418">
    <property type="entry name" value="DEPDC5_CTD"/>
    <property type="match status" value="1"/>
</dbReference>
<evidence type="ECO:0000313" key="8">
    <source>
        <dbReference type="Proteomes" id="UP001274830"/>
    </source>
</evidence>
<evidence type="ECO:0000256" key="3">
    <source>
        <dbReference type="ARBA" id="ARBA00018529"/>
    </source>
</evidence>
<evidence type="ECO:0000256" key="2">
    <source>
        <dbReference type="ARBA" id="ARBA00005643"/>
    </source>
</evidence>
<comment type="similarity">
    <text evidence="2">Belongs to the IML1 family.</text>
</comment>
<dbReference type="Proteomes" id="UP001274830">
    <property type="component" value="Unassembled WGS sequence"/>
</dbReference>
<dbReference type="GO" id="GO:0035556">
    <property type="term" value="P:intracellular signal transduction"/>
    <property type="evidence" value="ECO:0007669"/>
    <property type="project" value="InterPro"/>
</dbReference>
<dbReference type="GO" id="GO:1990130">
    <property type="term" value="C:GATOR1 complex"/>
    <property type="evidence" value="ECO:0007669"/>
    <property type="project" value="TreeGrafter"/>
</dbReference>
<evidence type="ECO:0000256" key="4">
    <source>
        <dbReference type="ARBA" id="ARBA00021881"/>
    </source>
</evidence>
<evidence type="ECO:0000256" key="1">
    <source>
        <dbReference type="ARBA" id="ARBA00004148"/>
    </source>
</evidence>
<evidence type="ECO:0000259" key="6">
    <source>
        <dbReference type="PROSITE" id="PS50186"/>
    </source>
</evidence>
<dbReference type="GeneID" id="89958982"/>
<organism evidence="7 8">
    <name type="scientific">Recurvomyces mirabilis</name>
    <dbReference type="NCBI Taxonomy" id="574656"/>
    <lineage>
        <taxon>Eukaryota</taxon>
        <taxon>Fungi</taxon>
        <taxon>Dikarya</taxon>
        <taxon>Ascomycota</taxon>
        <taxon>Pezizomycotina</taxon>
        <taxon>Dothideomycetes</taxon>
        <taxon>Dothideomycetidae</taxon>
        <taxon>Mycosphaerellales</taxon>
        <taxon>Teratosphaeriaceae</taxon>
        <taxon>Recurvomyces</taxon>
    </lineage>
</organism>
<dbReference type="InterPro" id="IPR000591">
    <property type="entry name" value="DEP_dom"/>
</dbReference>
<dbReference type="Gene3D" id="1.10.10.10">
    <property type="entry name" value="Winged helix-like DNA-binding domain superfamily/Winged helix DNA-binding domain"/>
    <property type="match status" value="1"/>
</dbReference>
<gene>
    <name evidence="7" type="primary">IML1</name>
    <name evidence="7" type="ORF">LTR78_002277</name>
</gene>
<reference evidence="7" key="1">
    <citation type="submission" date="2023-07" db="EMBL/GenBank/DDBJ databases">
        <title>Black Yeasts Isolated from many extreme environments.</title>
        <authorList>
            <person name="Coleine C."/>
            <person name="Stajich J.E."/>
            <person name="Selbmann L."/>
        </authorList>
    </citation>
    <scope>NUCLEOTIDE SEQUENCE</scope>
    <source>
        <strain evidence="7">CCFEE 5485</strain>
    </source>
</reference>
<comment type="caution">
    <text evidence="7">The sequence shown here is derived from an EMBL/GenBank/DDBJ whole genome shotgun (WGS) entry which is preliminary data.</text>
</comment>
<dbReference type="CDD" id="cd04449">
    <property type="entry name" value="DEP_DEPDC5-like"/>
    <property type="match status" value="1"/>
</dbReference>
<dbReference type="RefSeq" id="XP_064698316.1">
    <property type="nucleotide sequence ID" value="XM_064834452.1"/>
</dbReference>
<dbReference type="PANTHER" id="PTHR13179:SF8">
    <property type="entry name" value="GATOR COMPLEX PROTEIN DEPDC5"/>
    <property type="match status" value="1"/>
</dbReference>
<feature type="domain" description="DEP" evidence="6">
    <location>
        <begin position="988"/>
        <end position="1063"/>
    </location>
</feature>
<dbReference type="Pfam" id="PF00610">
    <property type="entry name" value="DEP"/>
    <property type="match status" value="1"/>
</dbReference>
<keyword evidence="8" id="KW-1185">Reference proteome</keyword>
<dbReference type="GO" id="GO:0005096">
    <property type="term" value="F:GTPase activator activity"/>
    <property type="evidence" value="ECO:0007669"/>
    <property type="project" value="InterPro"/>
</dbReference>
<comment type="subcellular location">
    <subcellularLocation>
        <location evidence="1">Vacuole membrane</location>
        <topology evidence="1">Peripheral membrane protein</topology>
    </subcellularLocation>
</comment>
<accession>A0AAE1C4W2</accession>
<evidence type="ECO:0000256" key="5">
    <source>
        <dbReference type="SAM" id="MobiDB-lite"/>
    </source>
</evidence>
<dbReference type="InterPro" id="IPR027244">
    <property type="entry name" value="IML1"/>
</dbReference>
<dbReference type="InterPro" id="IPR048255">
    <property type="entry name" value="IML1_N"/>
</dbReference>
<dbReference type="GO" id="GO:1904262">
    <property type="term" value="P:negative regulation of TORC1 signaling"/>
    <property type="evidence" value="ECO:0007669"/>
    <property type="project" value="TreeGrafter"/>
</dbReference>
<dbReference type="PANTHER" id="PTHR13179">
    <property type="entry name" value="DEP DOMAIN CONTAINING PROTEIN 5"/>
    <property type="match status" value="1"/>
</dbReference>
<dbReference type="GO" id="GO:0005774">
    <property type="term" value="C:vacuolar membrane"/>
    <property type="evidence" value="ECO:0007669"/>
    <property type="project" value="UniProtKB-SubCell"/>
</dbReference>
<evidence type="ECO:0000313" key="7">
    <source>
        <dbReference type="EMBL" id="KAK3678181.1"/>
    </source>
</evidence>
<dbReference type="Pfam" id="PF12257">
    <property type="entry name" value="IML1"/>
    <property type="match status" value="1"/>
</dbReference>
<name>A0AAE1C4W2_9PEZI</name>
<dbReference type="InterPro" id="IPR036390">
    <property type="entry name" value="WH_DNA-bd_sf"/>
</dbReference>
<feature type="region of interest" description="Disordered" evidence="5">
    <location>
        <begin position="525"/>
        <end position="545"/>
    </location>
</feature>
<sequence length="1416" mass="157391">MAIDQLKRACTVVLHDDSISTDDVLSGSKVLPTGMLARLQASGARPLFFIAVAAARNPDEISVHTTLAQHFGIENRSAGTVEVLEDESVATATHVELFFRDQNLSRADMWQISHRLNHTVVYQGQKIQYLGSTVAEIRQVYVSGKEVLSAYAVRGKTKPIYRSGSARYTILIQISKEMLEYWLDGDLMYERVIDGFLPELFRRWEELKVRHQVSVVLFGRSLDQHEKDFYHVIASDVSSSNWRDLCRSLKRAFNGNAIPRDVTLAARGSMVEAIHMSAMDFANDNIDPHLSGRGTSIIAITAGTGLFGTTHGLLKSTTHLLMGNSIGVDIVALSPKPLHPVPLFSYQRDGQWEYALPHWVDISFWQGQCSVHAASFLMPETVGEVDEIALPLLTDSAGGDSSQMTQFMDNYNANVFGDQSTSMQLVVTQTAQLHADKKLSQPPSVVDQTSALPNPLLTTPTLSKPPISSIGTLKARARDLPSRASSSSMTDPFSLLASNRKISLGPKGLAPSRGLATTTLSVEPAQQAREEAGSTPFSPDEGPSGIARQIRQSLARKSSQQSLVSVPALAPAELSRPIDIMHGHPTISEAPSDPASLIERKVLGTLSGSEFGNSAVDSFGTPTAKKDVFYAAIKAAEQEGNWNTSPWLNLLNPCNPTRENMRVAAQYRKWQHVFPRAISSADFKWTSMCTPAALPLSTEYKPSHRELERHFSKKVRRLLAPTRNGWPDTGSGHTEVQLIKLRLAHGFQLASVTSSTYSPANDFDRILMSRGNVHHEFQRLSDAELQIVEYELSLDDEDAAPDVAEYSTRVRSAASDKVNNVAISLSPERQEPNWSQLDDQVIAHDPLHTELHSSRMRLVLIPVEPPRQGHITPGPARGLSDEERRIDGIQKLTQLWQRNRYFKPEELRQQASFVRPRATPVVSARDPNPLAIEYQTRDPSAVVNAYGPTLTKQLDGAESAGPLFAESEMYHSSNFDTAKLVKQLQEPPPHGVEVRDRRWLTRLHFKCFRGDEMVNWLLRVFKDLTTRDDAIEIGNQLMGRGIFSHVRAKHEFRDGNYFYQISSSHRTTEYPDNASMFGRVSLRSLPATPMVEHNHSPLLKPIYEDAASSSGKPTPTLAAVDKKEILLSQQMLYNVDAGKKSDQLEIVSLHYDRIHNPENCYHIQLEWVNTTTVLIRDSINRWTALAEGHGLKLVQVPLIEASKMHLQHPFDQCIKVILATRPPDKAIATPLLDAHMMSPRLRMPVVDSIVYRKALLRTLDFVLDLEAASSFSAELDVRYSWGAPEYMYTQFVHKSGLLLAQLPGSRRDSAISDSKGWDILLLPNRLASASSRHVIASSRHAESSESTEQLVKRIVAFCEDQGRLKTFYEEVMTVKAGPPSSPWTAMESLAGNLDGDIPPMLLPPRLGHRSMLKNIG</sequence>